<dbReference type="AlphaFoldDB" id="A0A510E216"/>
<evidence type="ECO:0000313" key="1">
    <source>
        <dbReference type="EMBL" id="BBG23417.1"/>
    </source>
</evidence>
<dbReference type="KEGG" id="step:IC006_0701"/>
<evidence type="ECO:0000313" key="2">
    <source>
        <dbReference type="EMBL" id="BBG26170.1"/>
    </source>
</evidence>
<dbReference type="EMBL" id="AP018929">
    <property type="protein sequence ID" value="BBG23417.1"/>
    <property type="molecule type" value="Genomic_DNA"/>
</dbReference>
<gene>
    <name evidence="1" type="ORF">IC006_0701</name>
    <name evidence="2" type="ORF">IC007_0675</name>
</gene>
<evidence type="ECO:0000313" key="3">
    <source>
        <dbReference type="Proteomes" id="UP000322983"/>
    </source>
</evidence>
<organism evidence="2 4">
    <name type="scientific">Sulfuracidifex tepidarius</name>
    <dbReference type="NCBI Taxonomy" id="1294262"/>
    <lineage>
        <taxon>Archaea</taxon>
        <taxon>Thermoproteota</taxon>
        <taxon>Thermoprotei</taxon>
        <taxon>Sulfolobales</taxon>
        <taxon>Sulfolobaceae</taxon>
        <taxon>Sulfuracidifex</taxon>
    </lineage>
</organism>
<reference evidence="2 3" key="2">
    <citation type="journal article" date="2020" name="Int. J. Syst. Evol. Microbiol.">
        <title>Sulfuracidifex tepidarius gen. nov., sp. nov. and transfer of Sulfolobus metallicus Huber and Stetter 1992 to the genus Sulfuracidifex as Sulfuracidifex metallicus comb. nov.</title>
        <authorList>
            <person name="Itoh T."/>
            <person name="Miura T."/>
            <person name="Sakai H.D."/>
            <person name="Kato S."/>
            <person name="Ohkuma M."/>
            <person name="Takashina T."/>
        </authorList>
    </citation>
    <scope>NUCLEOTIDE SEQUENCE</scope>
    <source>
        <strain evidence="1 3">IC-006</strain>
        <strain evidence="2">IC-007</strain>
    </source>
</reference>
<accession>A0A510E216</accession>
<dbReference type="EMBL" id="AP018930">
    <property type="protein sequence ID" value="BBG26170.1"/>
    <property type="molecule type" value="Genomic_DNA"/>
</dbReference>
<reference evidence="4" key="1">
    <citation type="submission" date="2018-09" db="EMBL/GenBank/DDBJ databases">
        <title>Complete Genome Sequencing of Sulfolobus sp. JCM 16834.</title>
        <authorList>
            <person name="Kato S."/>
            <person name="Itoh T."/>
            <person name="Ohkuma M."/>
        </authorList>
    </citation>
    <scope>NUCLEOTIDE SEQUENCE [LARGE SCALE GENOMIC DNA]</scope>
    <source>
        <strain evidence="4">IC-007</strain>
    </source>
</reference>
<evidence type="ECO:0000313" key="4">
    <source>
        <dbReference type="Proteomes" id="UP000325030"/>
    </source>
</evidence>
<keyword evidence="3" id="KW-1185">Reference proteome</keyword>
<dbReference type="Proteomes" id="UP000322983">
    <property type="component" value="Chromosome"/>
</dbReference>
<sequence length="37" mass="4351">MIKEHIDSPLGLNDRDAEILMKSVRFKNFIGKIFENM</sequence>
<name>A0A510E216_9CREN</name>
<proteinExistence type="predicted"/>
<dbReference type="Proteomes" id="UP000325030">
    <property type="component" value="Chromosome"/>
</dbReference>
<protein>
    <submittedName>
        <fullName evidence="2">Uncharacterized protein</fullName>
    </submittedName>
</protein>
<accession>A0A510DTD7</accession>